<dbReference type="RefSeq" id="WP_241652432.1">
    <property type="nucleotide sequence ID" value="NZ_QOVM01000008.1"/>
</dbReference>
<proteinExistence type="predicted"/>
<keyword evidence="2" id="KW-0732">Signal</keyword>
<dbReference type="PROSITE" id="PS51352">
    <property type="entry name" value="THIOREDOXIN_2"/>
    <property type="match status" value="1"/>
</dbReference>
<keyword evidence="5" id="KW-1185">Reference proteome</keyword>
<dbReference type="GO" id="GO:0016491">
    <property type="term" value="F:oxidoreductase activity"/>
    <property type="evidence" value="ECO:0007669"/>
    <property type="project" value="InterPro"/>
</dbReference>
<protein>
    <submittedName>
        <fullName evidence="4">Thiol-disulfide isomerase/thioredoxin</fullName>
    </submittedName>
</protein>
<evidence type="ECO:0000256" key="2">
    <source>
        <dbReference type="SAM" id="SignalP"/>
    </source>
</evidence>
<feature type="signal peptide" evidence="2">
    <location>
        <begin position="1"/>
        <end position="20"/>
    </location>
</feature>
<dbReference type="GO" id="GO:0016209">
    <property type="term" value="F:antioxidant activity"/>
    <property type="evidence" value="ECO:0007669"/>
    <property type="project" value="InterPro"/>
</dbReference>
<evidence type="ECO:0000313" key="5">
    <source>
        <dbReference type="Proteomes" id="UP000289238"/>
    </source>
</evidence>
<dbReference type="InterPro" id="IPR000866">
    <property type="entry name" value="AhpC/TSA"/>
</dbReference>
<keyword evidence="4" id="KW-0413">Isomerase</keyword>
<dbReference type="PROSITE" id="PS00194">
    <property type="entry name" value="THIOREDOXIN_1"/>
    <property type="match status" value="1"/>
</dbReference>
<dbReference type="EMBL" id="QOVM01000008">
    <property type="protein sequence ID" value="RXG20467.1"/>
    <property type="molecule type" value="Genomic_DNA"/>
</dbReference>
<evidence type="ECO:0000256" key="1">
    <source>
        <dbReference type="ARBA" id="ARBA00023284"/>
    </source>
</evidence>
<keyword evidence="1" id="KW-0676">Redox-active center</keyword>
<dbReference type="PROSITE" id="PS51257">
    <property type="entry name" value="PROKAR_LIPOPROTEIN"/>
    <property type="match status" value="1"/>
</dbReference>
<dbReference type="GO" id="GO:0016853">
    <property type="term" value="F:isomerase activity"/>
    <property type="evidence" value="ECO:0007669"/>
    <property type="project" value="UniProtKB-KW"/>
</dbReference>
<dbReference type="CDD" id="cd02966">
    <property type="entry name" value="TlpA_like_family"/>
    <property type="match status" value="1"/>
</dbReference>
<reference evidence="4 5" key="1">
    <citation type="submission" date="2018-07" db="EMBL/GenBank/DDBJ databases">
        <title>Leeuwenhoekiella genomics.</title>
        <authorList>
            <person name="Tahon G."/>
            <person name="Willems A."/>
        </authorList>
    </citation>
    <scope>NUCLEOTIDE SEQUENCE [LARGE SCALE GENOMIC DNA]</scope>
    <source>
        <strain evidence="4 5">LMG 22550</strain>
    </source>
</reference>
<accession>A0A4Q0P1Y5</accession>
<dbReference type="InterPro" id="IPR036249">
    <property type="entry name" value="Thioredoxin-like_sf"/>
</dbReference>
<evidence type="ECO:0000313" key="4">
    <source>
        <dbReference type="EMBL" id="RXG20467.1"/>
    </source>
</evidence>
<name>A0A4Q0P1Y5_9FLAO</name>
<dbReference type="InterPro" id="IPR017937">
    <property type="entry name" value="Thioredoxin_CS"/>
</dbReference>
<dbReference type="PANTHER" id="PTHR42852:SF13">
    <property type="entry name" value="PROTEIN DIPZ"/>
    <property type="match status" value="1"/>
</dbReference>
<dbReference type="Proteomes" id="UP000289238">
    <property type="component" value="Unassembled WGS sequence"/>
</dbReference>
<dbReference type="SUPFAM" id="SSF52833">
    <property type="entry name" value="Thioredoxin-like"/>
    <property type="match status" value="1"/>
</dbReference>
<dbReference type="PANTHER" id="PTHR42852">
    <property type="entry name" value="THIOL:DISULFIDE INTERCHANGE PROTEIN DSBE"/>
    <property type="match status" value="1"/>
</dbReference>
<feature type="chain" id="PRO_5020612785" evidence="2">
    <location>
        <begin position="21"/>
        <end position="178"/>
    </location>
</feature>
<gene>
    <name evidence="4" type="ORF">DSM00_3016</name>
</gene>
<feature type="domain" description="Thioredoxin" evidence="3">
    <location>
        <begin position="22"/>
        <end position="177"/>
    </location>
</feature>
<evidence type="ECO:0000259" key="3">
    <source>
        <dbReference type="PROSITE" id="PS51352"/>
    </source>
</evidence>
<dbReference type="AlphaFoldDB" id="A0A4Q0P1Y5"/>
<sequence length="178" mass="20283">MRYFLLSIFLSLLISGCSSVNTSAGILIPNKIVKEGDVALEVHDFESLKPLFDNPEDKVIKVINFWATWCAPCVEELPVFEKLNTNYKDNGVEVTLVSLDFPGQLVSRVIPFIQKQKLKSKILFLDDPYGNKWIPQVSEDWSGAIPATVIITQDSYKFFEKSFSYRDLALEIEELLEE</sequence>
<dbReference type="Pfam" id="PF00578">
    <property type="entry name" value="AhpC-TSA"/>
    <property type="match status" value="1"/>
</dbReference>
<organism evidence="4 5">
    <name type="scientific">Leeuwenhoekiella aequorea</name>
    <dbReference type="NCBI Taxonomy" id="283736"/>
    <lineage>
        <taxon>Bacteria</taxon>
        <taxon>Pseudomonadati</taxon>
        <taxon>Bacteroidota</taxon>
        <taxon>Flavobacteriia</taxon>
        <taxon>Flavobacteriales</taxon>
        <taxon>Flavobacteriaceae</taxon>
        <taxon>Leeuwenhoekiella</taxon>
    </lineage>
</organism>
<comment type="caution">
    <text evidence="4">The sequence shown here is derived from an EMBL/GenBank/DDBJ whole genome shotgun (WGS) entry which is preliminary data.</text>
</comment>
<dbReference type="InterPro" id="IPR013766">
    <property type="entry name" value="Thioredoxin_domain"/>
</dbReference>
<dbReference type="InterPro" id="IPR050553">
    <property type="entry name" value="Thioredoxin_ResA/DsbE_sf"/>
</dbReference>
<dbReference type="Gene3D" id="3.40.30.10">
    <property type="entry name" value="Glutaredoxin"/>
    <property type="match status" value="1"/>
</dbReference>